<name>A0A2H0W0M4_9BACT</name>
<dbReference type="GO" id="GO:0009298">
    <property type="term" value="P:GDP-mannose biosynthetic process"/>
    <property type="evidence" value="ECO:0007669"/>
    <property type="project" value="TreeGrafter"/>
</dbReference>
<dbReference type="InterPro" id="IPR051161">
    <property type="entry name" value="Mannose-6P_isomerase_type2"/>
</dbReference>
<dbReference type="GO" id="GO:0016853">
    <property type="term" value="F:isomerase activity"/>
    <property type="evidence" value="ECO:0007669"/>
    <property type="project" value="UniProtKB-KW"/>
</dbReference>
<dbReference type="Pfam" id="PF01050">
    <property type="entry name" value="MannoseP_isomer"/>
    <property type="match status" value="1"/>
</dbReference>
<sequence>MPEVKRQGQTSHTNKPWGGFSQFTLNEPTTVKILEVAKGKRFSLQTHKNRSELWVPLNDGGVATVGEEDFEARAGEEIFIPAGAKHRFFGKDADVKILEIAFGQFDEADIERLEDDFGRVN</sequence>
<dbReference type="InterPro" id="IPR014710">
    <property type="entry name" value="RmlC-like_jellyroll"/>
</dbReference>
<dbReference type="Gene3D" id="2.60.120.10">
    <property type="entry name" value="Jelly Rolls"/>
    <property type="match status" value="1"/>
</dbReference>
<reference evidence="4" key="1">
    <citation type="submission" date="2017-09" db="EMBL/GenBank/DDBJ databases">
        <title>Depth-based differentiation of microbial function through sediment-hosted aquifers and enrichment of novel symbionts in the deep terrestrial subsurface.</title>
        <authorList>
            <person name="Probst A.J."/>
            <person name="Ladd B."/>
            <person name="Jarett J.K."/>
            <person name="Geller-Mcgrath D.E."/>
            <person name="Sieber C.M.K."/>
            <person name="Emerson J.B."/>
            <person name="Anantharaman K."/>
            <person name="Thomas B.C."/>
            <person name="Malmstrom R."/>
            <person name="Stieglmeier M."/>
            <person name="Klingl A."/>
            <person name="Woyke T."/>
            <person name="Ryan C.M."/>
            <person name="Banfield J.F."/>
        </authorList>
    </citation>
    <scope>NUCLEOTIDE SEQUENCE [LARGE SCALE GENOMIC DNA]</scope>
</reference>
<gene>
    <name evidence="3" type="ORF">COT81_04335</name>
</gene>
<accession>A0A2H0W0M4</accession>
<dbReference type="SUPFAM" id="SSF51182">
    <property type="entry name" value="RmlC-like cupins"/>
    <property type="match status" value="1"/>
</dbReference>
<keyword evidence="3" id="KW-0413">Isomerase</keyword>
<feature type="region of interest" description="Disordered" evidence="1">
    <location>
        <begin position="1"/>
        <end position="21"/>
    </location>
</feature>
<organism evidence="3 4">
    <name type="scientific">Candidatus Buchananbacteria bacterium CG10_big_fil_rev_8_21_14_0_10_42_9</name>
    <dbReference type="NCBI Taxonomy" id="1974526"/>
    <lineage>
        <taxon>Bacteria</taxon>
        <taxon>Candidatus Buchananiibacteriota</taxon>
    </lineage>
</organism>
<protein>
    <submittedName>
        <fullName evidence="3">Mannose-6-phosphate isomerase</fullName>
    </submittedName>
</protein>
<dbReference type="InterPro" id="IPR001538">
    <property type="entry name" value="Man6P_isomerase-2_C"/>
</dbReference>
<comment type="caution">
    <text evidence="3">The sequence shown here is derived from an EMBL/GenBank/DDBJ whole genome shotgun (WGS) entry which is preliminary data.</text>
</comment>
<dbReference type="InterPro" id="IPR011051">
    <property type="entry name" value="RmlC_Cupin_sf"/>
</dbReference>
<dbReference type="CDD" id="cd02213">
    <property type="entry name" value="cupin_PMI_typeII_C"/>
    <property type="match status" value="1"/>
</dbReference>
<evidence type="ECO:0000313" key="3">
    <source>
        <dbReference type="EMBL" id="PIS04857.1"/>
    </source>
</evidence>
<evidence type="ECO:0000256" key="1">
    <source>
        <dbReference type="SAM" id="MobiDB-lite"/>
    </source>
</evidence>
<dbReference type="GO" id="GO:0005976">
    <property type="term" value="P:polysaccharide metabolic process"/>
    <property type="evidence" value="ECO:0007669"/>
    <property type="project" value="InterPro"/>
</dbReference>
<evidence type="ECO:0000259" key="2">
    <source>
        <dbReference type="Pfam" id="PF01050"/>
    </source>
</evidence>
<evidence type="ECO:0000313" key="4">
    <source>
        <dbReference type="Proteomes" id="UP000230935"/>
    </source>
</evidence>
<proteinExistence type="predicted"/>
<dbReference type="AlphaFoldDB" id="A0A2H0W0M4"/>
<dbReference type="Proteomes" id="UP000230935">
    <property type="component" value="Unassembled WGS sequence"/>
</dbReference>
<dbReference type="GO" id="GO:0004475">
    <property type="term" value="F:mannose-1-phosphate guanylyltransferase (GTP) activity"/>
    <property type="evidence" value="ECO:0007669"/>
    <property type="project" value="TreeGrafter"/>
</dbReference>
<feature type="domain" description="Mannose-6-phosphate isomerase type II C-terminal" evidence="2">
    <location>
        <begin position="11"/>
        <end position="115"/>
    </location>
</feature>
<dbReference type="EMBL" id="PEZZ01000034">
    <property type="protein sequence ID" value="PIS04857.1"/>
    <property type="molecule type" value="Genomic_DNA"/>
</dbReference>
<dbReference type="PANTHER" id="PTHR46390">
    <property type="entry name" value="MANNOSE-1-PHOSPHATE GUANYLYLTRANSFERASE"/>
    <property type="match status" value="1"/>
</dbReference>
<dbReference type="PANTHER" id="PTHR46390:SF1">
    <property type="entry name" value="MANNOSE-1-PHOSPHATE GUANYLYLTRANSFERASE"/>
    <property type="match status" value="1"/>
</dbReference>